<keyword evidence="4" id="KW-0067">ATP-binding</keyword>
<organism evidence="9 10">
    <name type="scientific">Actinomadura harenae</name>
    <dbReference type="NCBI Taxonomy" id="2483351"/>
    <lineage>
        <taxon>Bacteria</taxon>
        <taxon>Bacillati</taxon>
        <taxon>Actinomycetota</taxon>
        <taxon>Actinomycetes</taxon>
        <taxon>Streptosporangiales</taxon>
        <taxon>Thermomonosporaceae</taxon>
        <taxon>Actinomadura</taxon>
    </lineage>
</organism>
<dbReference type="GO" id="GO:0006542">
    <property type="term" value="P:glutamine biosynthetic process"/>
    <property type="evidence" value="ECO:0007669"/>
    <property type="project" value="InterPro"/>
</dbReference>
<evidence type="ECO:0000256" key="6">
    <source>
        <dbReference type="RuleBase" id="RU000384"/>
    </source>
</evidence>
<evidence type="ECO:0000313" key="9">
    <source>
        <dbReference type="EMBL" id="RMI43091.1"/>
    </source>
</evidence>
<keyword evidence="2" id="KW-0436">Ligase</keyword>
<protein>
    <submittedName>
        <fullName evidence="9">Glutamine synthetase</fullName>
    </submittedName>
</protein>
<dbReference type="Proteomes" id="UP000282674">
    <property type="component" value="Unassembled WGS sequence"/>
</dbReference>
<evidence type="ECO:0000256" key="1">
    <source>
        <dbReference type="ARBA" id="ARBA00009897"/>
    </source>
</evidence>
<dbReference type="AlphaFoldDB" id="A0A3M2M0B8"/>
<dbReference type="InterPro" id="IPR008147">
    <property type="entry name" value="Gln_synt_N"/>
</dbReference>
<dbReference type="OrthoDB" id="3277468at2"/>
<name>A0A3M2M0B8_9ACTN</name>
<dbReference type="PROSITE" id="PS51986">
    <property type="entry name" value="GS_BETA_GRASP"/>
    <property type="match status" value="1"/>
</dbReference>
<dbReference type="Pfam" id="PF00120">
    <property type="entry name" value="Gln-synt_C"/>
    <property type="match status" value="1"/>
</dbReference>
<comment type="similarity">
    <text evidence="1 5 6">Belongs to the glutamine synthetase family.</text>
</comment>
<comment type="caution">
    <text evidence="9">The sequence shown here is derived from an EMBL/GenBank/DDBJ whole genome shotgun (WGS) entry which is preliminary data.</text>
</comment>
<reference evidence="9 10" key="1">
    <citation type="submission" date="2018-10" db="EMBL/GenBank/DDBJ databases">
        <title>Isolation from soil.</title>
        <authorList>
            <person name="Hu J."/>
        </authorList>
    </citation>
    <scope>NUCLEOTIDE SEQUENCE [LARGE SCALE GENOMIC DNA]</scope>
    <source>
        <strain evidence="9 10">NEAU-Ht49</strain>
    </source>
</reference>
<feature type="domain" description="GS catalytic" evidence="8">
    <location>
        <begin position="120"/>
        <end position="462"/>
    </location>
</feature>
<dbReference type="SMART" id="SM01230">
    <property type="entry name" value="Gln-synt_C"/>
    <property type="match status" value="1"/>
</dbReference>
<gene>
    <name evidence="9" type="ORF">EBO15_17615</name>
</gene>
<accession>A0A3M2M0B8</accession>
<evidence type="ECO:0000259" key="7">
    <source>
        <dbReference type="PROSITE" id="PS51986"/>
    </source>
</evidence>
<evidence type="ECO:0000256" key="2">
    <source>
        <dbReference type="ARBA" id="ARBA00022598"/>
    </source>
</evidence>
<proteinExistence type="inferred from homology"/>
<keyword evidence="10" id="KW-1185">Reference proteome</keyword>
<evidence type="ECO:0000256" key="4">
    <source>
        <dbReference type="ARBA" id="ARBA00022840"/>
    </source>
</evidence>
<dbReference type="GO" id="GO:0005524">
    <property type="term" value="F:ATP binding"/>
    <property type="evidence" value="ECO:0007669"/>
    <property type="project" value="UniProtKB-KW"/>
</dbReference>
<keyword evidence="3" id="KW-0547">Nucleotide-binding</keyword>
<evidence type="ECO:0000313" key="10">
    <source>
        <dbReference type="Proteomes" id="UP000282674"/>
    </source>
</evidence>
<dbReference type="Gene3D" id="3.10.20.70">
    <property type="entry name" value="Glutamine synthetase, N-terminal domain"/>
    <property type="match status" value="1"/>
</dbReference>
<dbReference type="PANTHER" id="PTHR43785">
    <property type="entry name" value="GAMMA-GLUTAMYLPUTRESCINE SYNTHETASE"/>
    <property type="match status" value="1"/>
</dbReference>
<sequence length="462" mass="49362">MDGDERDRMAAHAARLVPDLEGLAGVALGWVDTSGITRIKTVPVPRLEHAARWGVGMAPCFDVFLLDDSIVSGQYIGGPVGDLRLHPDLDRLVRLAALPGWAWAPVTRYTQEGTVHPMDSRSLLAREVERLADLGWSVRGAFEIEWSLSEDDGTDHFVPACKGPAYGMARLSELSGYLRDLLEALAETGVSIDQLHPEYAPGQYELSFAAEDPVGAADTAVLIRETIRAVSLDHGLVASFSPKVLADSVGNGGHIHLSLWRDDPVEGPVNMMTGGHGPFGLTAEGEAFAAGILGRLSALLAIGAPTVSSYLRLIPSHWAGVYGCWGLENREAAMRLVTGAIGDRGRAANIEIKCFDEAANPYLALAGLLATGRAGLAAKASLPEPIAVDPASLSDTDRIRLGIELLPESLDEAVAAFERDDVLAEALGPEVIDTVATVRRGEIALFEHASPEQITESTRWRH</sequence>
<dbReference type="SUPFAM" id="SSF55931">
    <property type="entry name" value="Glutamine synthetase/guanido kinase"/>
    <property type="match status" value="1"/>
</dbReference>
<dbReference type="Gene3D" id="3.30.590.10">
    <property type="entry name" value="Glutamine synthetase/guanido kinase, catalytic domain"/>
    <property type="match status" value="1"/>
</dbReference>
<dbReference type="InterPro" id="IPR008146">
    <property type="entry name" value="Gln_synth_cat_dom"/>
</dbReference>
<dbReference type="InterPro" id="IPR014746">
    <property type="entry name" value="Gln_synth/guanido_kin_cat_dom"/>
</dbReference>
<evidence type="ECO:0000259" key="8">
    <source>
        <dbReference type="PROSITE" id="PS51987"/>
    </source>
</evidence>
<dbReference type="GO" id="GO:0004356">
    <property type="term" value="F:glutamine synthetase activity"/>
    <property type="evidence" value="ECO:0007669"/>
    <property type="project" value="InterPro"/>
</dbReference>
<dbReference type="EMBL" id="RFFG01000028">
    <property type="protein sequence ID" value="RMI43091.1"/>
    <property type="molecule type" value="Genomic_DNA"/>
</dbReference>
<dbReference type="PROSITE" id="PS51987">
    <property type="entry name" value="GS_CATALYTIC"/>
    <property type="match status" value="1"/>
</dbReference>
<evidence type="ECO:0000256" key="5">
    <source>
        <dbReference type="PROSITE-ProRule" id="PRU01330"/>
    </source>
</evidence>
<dbReference type="PANTHER" id="PTHR43785:SF12">
    <property type="entry name" value="TYPE-1 GLUTAMINE SYNTHETASE 2"/>
    <property type="match status" value="1"/>
</dbReference>
<evidence type="ECO:0000256" key="3">
    <source>
        <dbReference type="ARBA" id="ARBA00022741"/>
    </source>
</evidence>
<feature type="domain" description="GS beta-grasp" evidence="7">
    <location>
        <begin position="18"/>
        <end position="113"/>
    </location>
</feature>
<dbReference type="InterPro" id="IPR036651">
    <property type="entry name" value="Gln_synt_N_sf"/>
</dbReference>